<dbReference type="InterPro" id="IPR032342">
    <property type="entry name" value="DUF4861"/>
</dbReference>
<dbReference type="SUPFAM" id="SSF74650">
    <property type="entry name" value="Galactose mutarotase-like"/>
    <property type="match status" value="1"/>
</dbReference>
<name>A0A413SZ84_9BACT</name>
<comment type="caution">
    <text evidence="1">The sequence shown here is derived from an EMBL/GenBank/DDBJ whole genome shotgun (WGS) entry which is preliminary data.</text>
</comment>
<dbReference type="GO" id="GO:0003824">
    <property type="term" value="F:catalytic activity"/>
    <property type="evidence" value="ECO:0007669"/>
    <property type="project" value="InterPro"/>
</dbReference>
<accession>A0A413SZ84</accession>
<evidence type="ECO:0000313" key="2">
    <source>
        <dbReference type="Proteomes" id="UP000283855"/>
    </source>
</evidence>
<organism evidence="1 2">
    <name type="scientific">Phocaeicola coprophilus</name>
    <dbReference type="NCBI Taxonomy" id="387090"/>
    <lineage>
        <taxon>Bacteria</taxon>
        <taxon>Pseudomonadati</taxon>
        <taxon>Bacteroidota</taxon>
        <taxon>Bacteroidia</taxon>
        <taxon>Bacteroidales</taxon>
        <taxon>Bacteroidaceae</taxon>
        <taxon>Phocaeicola</taxon>
    </lineage>
</organism>
<dbReference type="GO" id="GO:0005975">
    <property type="term" value="P:carbohydrate metabolic process"/>
    <property type="evidence" value="ECO:0007669"/>
    <property type="project" value="InterPro"/>
</dbReference>
<reference evidence="1 2" key="1">
    <citation type="submission" date="2018-08" db="EMBL/GenBank/DDBJ databases">
        <title>A genome reference for cultivated species of the human gut microbiota.</title>
        <authorList>
            <person name="Zou Y."/>
            <person name="Xue W."/>
            <person name="Luo G."/>
        </authorList>
    </citation>
    <scope>NUCLEOTIDE SEQUENCE [LARGE SCALE GENOMIC DNA]</scope>
    <source>
        <strain evidence="1 2">AM42-38</strain>
    </source>
</reference>
<dbReference type="GO" id="GO:0030246">
    <property type="term" value="F:carbohydrate binding"/>
    <property type="evidence" value="ECO:0007669"/>
    <property type="project" value="InterPro"/>
</dbReference>
<dbReference type="InterPro" id="IPR011013">
    <property type="entry name" value="Gal_mutarotase_sf_dom"/>
</dbReference>
<dbReference type="EMBL" id="QSFT01000017">
    <property type="protein sequence ID" value="RHA75228.1"/>
    <property type="molecule type" value="Genomic_DNA"/>
</dbReference>
<dbReference type="GeneID" id="78405555"/>
<gene>
    <name evidence="1" type="ORF">DW921_09040</name>
</gene>
<dbReference type="Proteomes" id="UP000283855">
    <property type="component" value="Unassembled WGS sequence"/>
</dbReference>
<sequence>MNMHISLPSVIRRKSIPAGLLALLAAGCVPDSGTQVTVENPLPSDRVNEIVEIPLSALGQEAGQENGSTLVVTDGRGKQVPSQITFDGKLIFPASVKAGSSARYQIRKGNPDTLSVIACGRHYPERMDDIAWENDKAAYRAYGPALEASGERAWGYDVFTKSVSEPVVEMRYARELDPQARAKISAWRKEGRKEQADSLAQAISYHVDHGNGMDCYSVGPTLGGGTAALMTADSMLIYPRCYKEYEILDNGPLRFTVRLKYAPFTAGSDTSVVETRLISLDYGSHLNRTEVSYGGLRQSLPVASGIVIHPQNPDGYVCQPDKGYVAYADSTDNPHGNNGIIYLGMVFPQPLSHAAPQWFTPDERKQHGGALGHVLGIGTYQPDSTWTYYWGSGWSKAGIGSMEQWNACLEDFAKKLQTPLRITVE</sequence>
<dbReference type="Pfam" id="PF16153">
    <property type="entry name" value="DUF4861"/>
    <property type="match status" value="1"/>
</dbReference>
<proteinExistence type="predicted"/>
<dbReference type="RefSeq" id="WP_008144849.1">
    <property type="nucleotide sequence ID" value="NZ_CABJGD010000017.1"/>
</dbReference>
<evidence type="ECO:0000313" key="1">
    <source>
        <dbReference type="EMBL" id="RHA75228.1"/>
    </source>
</evidence>
<protein>
    <submittedName>
        <fullName evidence="1">DUF4861 domain-containing protein</fullName>
    </submittedName>
</protein>
<dbReference type="AlphaFoldDB" id="A0A413SZ84"/>